<feature type="domain" description="PAS" evidence="9">
    <location>
        <begin position="145"/>
        <end position="200"/>
    </location>
</feature>
<dbReference type="Proteomes" id="UP000500857">
    <property type="component" value="Chromosome"/>
</dbReference>
<dbReference type="InterPro" id="IPR013655">
    <property type="entry name" value="PAS_fold_3"/>
</dbReference>
<dbReference type="PROSITE" id="PS50109">
    <property type="entry name" value="HIS_KIN"/>
    <property type="match status" value="1"/>
</dbReference>
<gene>
    <name evidence="11" type="ORF">HCG48_07785</name>
</gene>
<dbReference type="InterPro" id="IPR001610">
    <property type="entry name" value="PAC"/>
</dbReference>
<dbReference type="SMART" id="SM00091">
    <property type="entry name" value="PAS"/>
    <property type="match status" value="5"/>
</dbReference>
<keyword evidence="12" id="KW-1185">Reference proteome</keyword>
<dbReference type="InterPro" id="IPR052162">
    <property type="entry name" value="Sensor_kinase/Photoreceptor"/>
</dbReference>
<keyword evidence="7" id="KW-0472">Membrane</keyword>
<dbReference type="CDD" id="cd00075">
    <property type="entry name" value="HATPase"/>
    <property type="match status" value="1"/>
</dbReference>
<dbReference type="InterPro" id="IPR036890">
    <property type="entry name" value="HATPase_C_sf"/>
</dbReference>
<dbReference type="GO" id="GO:0000155">
    <property type="term" value="F:phosphorelay sensor kinase activity"/>
    <property type="evidence" value="ECO:0007669"/>
    <property type="project" value="InterPro"/>
</dbReference>
<feature type="domain" description="Histidine kinase" evidence="8">
    <location>
        <begin position="922"/>
        <end position="1164"/>
    </location>
</feature>
<evidence type="ECO:0000256" key="7">
    <source>
        <dbReference type="SAM" id="Phobius"/>
    </source>
</evidence>
<dbReference type="EMBL" id="CP051167">
    <property type="protein sequence ID" value="QIZ70493.1"/>
    <property type="molecule type" value="Genomic_DNA"/>
</dbReference>
<comment type="catalytic activity">
    <reaction evidence="1">
        <text>ATP + protein L-histidine = ADP + protein N-phospho-L-histidine.</text>
        <dbReference type="EC" id="2.7.13.3"/>
    </reaction>
</comment>
<name>A0A6H1TXJ7_9CYAN</name>
<dbReference type="Gene3D" id="3.30.565.10">
    <property type="entry name" value="Histidine kinase-like ATPase, C-terminal domain"/>
    <property type="match status" value="1"/>
</dbReference>
<dbReference type="CDD" id="cd00130">
    <property type="entry name" value="PAS"/>
    <property type="match status" value="5"/>
</dbReference>
<dbReference type="RefSeq" id="WP_168568648.1">
    <property type="nucleotide sequence ID" value="NZ_CP051167.1"/>
</dbReference>
<organism evidence="11 12">
    <name type="scientific">Oxynema aestuarii AP17</name>
    <dbReference type="NCBI Taxonomy" id="2064643"/>
    <lineage>
        <taxon>Bacteria</taxon>
        <taxon>Bacillati</taxon>
        <taxon>Cyanobacteriota</taxon>
        <taxon>Cyanophyceae</taxon>
        <taxon>Oscillatoriophycideae</taxon>
        <taxon>Oscillatoriales</taxon>
        <taxon>Oscillatoriaceae</taxon>
        <taxon>Oxynema</taxon>
        <taxon>Oxynema aestuarii</taxon>
    </lineage>
</organism>
<reference evidence="11 12" key="1">
    <citation type="submission" date="2020-04" db="EMBL/GenBank/DDBJ databases">
        <authorList>
            <person name="Basu S."/>
            <person name="Maruthanayagam V."/>
            <person name="Chakraborty S."/>
            <person name="Pramanik A."/>
            <person name="Mukherjee J."/>
            <person name="Brink B."/>
        </authorList>
    </citation>
    <scope>NUCLEOTIDE SEQUENCE [LARGE SCALE GENOMIC DNA]</scope>
    <source>
        <strain evidence="11 12">AP17</strain>
    </source>
</reference>
<dbReference type="SMART" id="SM00388">
    <property type="entry name" value="HisKA"/>
    <property type="match status" value="1"/>
</dbReference>
<dbReference type="InterPro" id="IPR003661">
    <property type="entry name" value="HisK_dim/P_dom"/>
</dbReference>
<dbReference type="SUPFAM" id="SSF55874">
    <property type="entry name" value="ATPase domain of HSP90 chaperone/DNA topoisomerase II/histidine kinase"/>
    <property type="match status" value="1"/>
</dbReference>
<dbReference type="Gene3D" id="1.10.287.130">
    <property type="match status" value="1"/>
</dbReference>
<dbReference type="InterPro" id="IPR000014">
    <property type="entry name" value="PAS"/>
</dbReference>
<dbReference type="SMART" id="SM00086">
    <property type="entry name" value="PAC"/>
    <property type="match status" value="5"/>
</dbReference>
<feature type="domain" description="PAC" evidence="10">
    <location>
        <begin position="473"/>
        <end position="524"/>
    </location>
</feature>
<dbReference type="EC" id="2.7.13.3" evidence="2"/>
<dbReference type="Pfam" id="PF08448">
    <property type="entry name" value="PAS_4"/>
    <property type="match status" value="4"/>
</dbReference>
<dbReference type="SMART" id="SM00387">
    <property type="entry name" value="HATPase_c"/>
    <property type="match status" value="1"/>
</dbReference>
<dbReference type="PANTHER" id="PTHR43304:SF1">
    <property type="entry name" value="PAC DOMAIN-CONTAINING PROTEIN"/>
    <property type="match status" value="1"/>
</dbReference>
<accession>A0A6H1TXJ7</accession>
<dbReference type="InterPro" id="IPR013656">
    <property type="entry name" value="PAS_4"/>
</dbReference>
<feature type="transmembrane region" description="Helical" evidence="7">
    <location>
        <begin position="12"/>
        <end position="32"/>
    </location>
</feature>
<evidence type="ECO:0000256" key="5">
    <source>
        <dbReference type="ARBA" id="ARBA00022777"/>
    </source>
</evidence>
<sequence>MNENREERQVTGVFGLTALAIVSFSLVFGVFLSSTIALLNKSQYVGVLAIADSFILLLLLGLYWFVLSLMAAIRRSPRTPDKGGADPLEPNPESFDCATEKIGESTRDSIPNVSDPAIGANKKYEELTVSDRRGGATEIEELSNRERELQAIFDGVSDALTILDDRGTYLQANPAAWDLFGLDESQLLGHRLAEFIDAESNSDDNFDRIWAEFLQRGKMRGKCRIVRGDGTTREVEFSATANFLPGRHLSIVRDITDRQRAETALGEREQQLSAIAANIPGSIYRAVIGDDGRLQLTYISPGVQALYEISPEVAIADPQSLFDCIHPEDRSTCDRLRRQASANLADFDCRYRIVTPSGRVKWIRETGRCSRDRRGAFVIDGVCQDISDLHGAIAARQQSDRQFQALVENSPDIIARFDRDRRYVYANPAIEKATGIPPDTFFGKTNSELGMPPESVLQWDRALMDVFATGRSQTLEFDFLTPIGRRYYQSRLVPDLDAEGGVKSVLSVVRDITELKQSEAALRANQHLLQQIADTTPSLICIYDLTCNCDLYLNRESRMFLGLPTEGAIVGGTDLFMQRTHPDDRPFWQDVKIRLTQLDDGEIFENEYRLQHADGQWRWLHSWEVVFKRNREGQPQQILSVAIDITQRRQVQKQLSQSEVLYRTLVQNFPNGAVVLFDRDLRYTFAEETPLLDVEPSKVSLEGKSIFEHFNPATCEILEPPLRAVFAGQSSVLEMPYGDRFYTVHVLPIADDRGEIYAGLCMTQDITDRKQAELELLEERNFIAAVLDTAGALVIVLDREGKIVRFNRACERMTGYPFDEVKDRVFWEFLLLPEEREAVKQEFNHLIETTPSSEYENYWVAKDGSRRLISWSNTLLFDRDRSLKYIIGIGIDITDRKRAEKVERALQREQELNQLQLRFFSMVSHEFRTPLSTILMSAQSLEKNSPNFEPGRILKNSRRIQRSVQHTLQLLDDILTLNRAETGKLEFQPAPLNLIQVYRQIIEEVRLTFDGDRPLNFSYDLWLLPPSRRVSMDAKLLRSIALNLLSNAIKYSPQGEGIEVELSSASGSIDEDGSVRLSGEGEPNLSILTVKDRGIGIPESDLPHLFEAFHRGANVGSIPGTGLGLTVVKKCVDLHGAAIAVTSNVEGDAPVRGTTFTVTIPFSI</sequence>
<feature type="domain" description="PAC" evidence="10">
    <location>
        <begin position="853"/>
        <end position="905"/>
    </location>
</feature>
<dbReference type="KEGG" id="oxy:HCG48_07785"/>
<evidence type="ECO:0000256" key="2">
    <source>
        <dbReference type="ARBA" id="ARBA00012438"/>
    </source>
</evidence>
<dbReference type="CDD" id="cd00082">
    <property type="entry name" value="HisKA"/>
    <property type="match status" value="1"/>
</dbReference>
<dbReference type="PROSITE" id="PS50113">
    <property type="entry name" value="PAC"/>
    <property type="match status" value="4"/>
</dbReference>
<keyword evidence="7" id="KW-0812">Transmembrane</keyword>
<proteinExistence type="predicted"/>
<dbReference type="InterPro" id="IPR003594">
    <property type="entry name" value="HATPase_dom"/>
</dbReference>
<dbReference type="SUPFAM" id="SSF47384">
    <property type="entry name" value="Homodimeric domain of signal transducing histidine kinase"/>
    <property type="match status" value="1"/>
</dbReference>
<keyword evidence="4" id="KW-0808">Transferase</keyword>
<keyword evidence="7" id="KW-1133">Transmembrane helix</keyword>
<evidence type="ECO:0000259" key="9">
    <source>
        <dbReference type="PROSITE" id="PS50112"/>
    </source>
</evidence>
<protein>
    <recommendedName>
        <fullName evidence="2">histidine kinase</fullName>
        <ecNumber evidence="2">2.7.13.3</ecNumber>
    </recommendedName>
</protein>
<dbReference type="Pfam" id="PF02518">
    <property type="entry name" value="HATPase_c"/>
    <property type="match status" value="1"/>
</dbReference>
<feature type="domain" description="PAC" evidence="10">
    <location>
        <begin position="604"/>
        <end position="657"/>
    </location>
</feature>
<evidence type="ECO:0000313" key="11">
    <source>
        <dbReference type="EMBL" id="QIZ70493.1"/>
    </source>
</evidence>
<feature type="domain" description="PAC" evidence="10">
    <location>
        <begin position="726"/>
        <end position="778"/>
    </location>
</feature>
<keyword evidence="6" id="KW-0902">Two-component regulatory system</keyword>
<dbReference type="Pfam" id="PF00512">
    <property type="entry name" value="HisKA"/>
    <property type="match status" value="1"/>
</dbReference>
<evidence type="ECO:0000259" key="10">
    <source>
        <dbReference type="PROSITE" id="PS50113"/>
    </source>
</evidence>
<evidence type="ECO:0000256" key="4">
    <source>
        <dbReference type="ARBA" id="ARBA00022679"/>
    </source>
</evidence>
<dbReference type="AlphaFoldDB" id="A0A6H1TXJ7"/>
<evidence type="ECO:0000256" key="1">
    <source>
        <dbReference type="ARBA" id="ARBA00000085"/>
    </source>
</evidence>
<dbReference type="SUPFAM" id="SSF55785">
    <property type="entry name" value="PYP-like sensor domain (PAS domain)"/>
    <property type="match status" value="6"/>
</dbReference>
<evidence type="ECO:0000256" key="6">
    <source>
        <dbReference type="ARBA" id="ARBA00023012"/>
    </source>
</evidence>
<evidence type="ECO:0000256" key="3">
    <source>
        <dbReference type="ARBA" id="ARBA00022553"/>
    </source>
</evidence>
<feature type="domain" description="PAS" evidence="9">
    <location>
        <begin position="779"/>
        <end position="850"/>
    </location>
</feature>
<dbReference type="InterPro" id="IPR005467">
    <property type="entry name" value="His_kinase_dom"/>
</dbReference>
<keyword evidence="3" id="KW-0597">Phosphoprotein</keyword>
<feature type="transmembrane region" description="Helical" evidence="7">
    <location>
        <begin position="44"/>
        <end position="66"/>
    </location>
</feature>
<keyword evidence="5" id="KW-0418">Kinase</keyword>
<dbReference type="PRINTS" id="PR00344">
    <property type="entry name" value="BCTRLSENSOR"/>
</dbReference>
<dbReference type="PROSITE" id="PS50112">
    <property type="entry name" value="PAS"/>
    <property type="match status" value="3"/>
</dbReference>
<dbReference type="Pfam" id="PF08447">
    <property type="entry name" value="PAS_3"/>
    <property type="match status" value="2"/>
</dbReference>
<dbReference type="Gene3D" id="3.30.450.20">
    <property type="entry name" value="PAS domain"/>
    <property type="match status" value="6"/>
</dbReference>
<dbReference type="InterPro" id="IPR004358">
    <property type="entry name" value="Sig_transdc_His_kin-like_C"/>
</dbReference>
<dbReference type="InterPro" id="IPR000700">
    <property type="entry name" value="PAS-assoc_C"/>
</dbReference>
<evidence type="ECO:0000313" key="12">
    <source>
        <dbReference type="Proteomes" id="UP000500857"/>
    </source>
</evidence>
<feature type="domain" description="PAS" evidence="9">
    <location>
        <begin position="399"/>
        <end position="445"/>
    </location>
</feature>
<dbReference type="InterPro" id="IPR036097">
    <property type="entry name" value="HisK_dim/P_sf"/>
</dbReference>
<dbReference type="NCBIfam" id="TIGR00229">
    <property type="entry name" value="sensory_box"/>
    <property type="match status" value="4"/>
</dbReference>
<dbReference type="InterPro" id="IPR035965">
    <property type="entry name" value="PAS-like_dom_sf"/>
</dbReference>
<dbReference type="PANTHER" id="PTHR43304">
    <property type="entry name" value="PHYTOCHROME-LIKE PROTEIN CPH1"/>
    <property type="match status" value="1"/>
</dbReference>
<evidence type="ECO:0000259" key="8">
    <source>
        <dbReference type="PROSITE" id="PS50109"/>
    </source>
</evidence>